<evidence type="ECO:0000256" key="13">
    <source>
        <dbReference type="SAM" id="Coils"/>
    </source>
</evidence>
<evidence type="ECO:0000256" key="2">
    <source>
        <dbReference type="ARBA" id="ARBA00010304"/>
    </source>
</evidence>
<evidence type="ECO:0000256" key="6">
    <source>
        <dbReference type="ARBA" id="ARBA00022801"/>
    </source>
</evidence>
<feature type="region of interest" description="Disordered" evidence="14">
    <location>
        <begin position="810"/>
        <end position="972"/>
    </location>
</feature>
<dbReference type="PANTHER" id="PTHR23240:SF8">
    <property type="entry name" value="PROTEIN ARTEMIS"/>
    <property type="match status" value="1"/>
</dbReference>
<organism evidence="16 17">
    <name type="scientific">Mya arenaria</name>
    <name type="common">Soft-shell clam</name>
    <dbReference type="NCBI Taxonomy" id="6604"/>
    <lineage>
        <taxon>Eukaryota</taxon>
        <taxon>Metazoa</taxon>
        <taxon>Spiralia</taxon>
        <taxon>Lophotrochozoa</taxon>
        <taxon>Mollusca</taxon>
        <taxon>Bivalvia</taxon>
        <taxon>Autobranchia</taxon>
        <taxon>Heteroconchia</taxon>
        <taxon>Euheterodonta</taxon>
        <taxon>Imparidentia</taxon>
        <taxon>Neoheterodontei</taxon>
        <taxon>Myida</taxon>
        <taxon>Myoidea</taxon>
        <taxon>Myidae</taxon>
        <taxon>Mya</taxon>
    </lineage>
</organism>
<proteinExistence type="inferred from homology"/>
<evidence type="ECO:0000256" key="4">
    <source>
        <dbReference type="ARBA" id="ARBA00022759"/>
    </source>
</evidence>
<evidence type="ECO:0000313" key="16">
    <source>
        <dbReference type="EMBL" id="WAR26749.1"/>
    </source>
</evidence>
<comment type="subcellular location">
    <subcellularLocation>
        <location evidence="1">Nucleus</location>
    </subcellularLocation>
</comment>
<feature type="compositionally biased region" description="Polar residues" evidence="14">
    <location>
        <begin position="1433"/>
        <end position="1442"/>
    </location>
</feature>
<dbReference type="PANTHER" id="PTHR23240">
    <property type="entry name" value="DNA CROSS-LINK REPAIR PROTEIN PSO2/SNM1-RELATED"/>
    <property type="match status" value="1"/>
</dbReference>
<feature type="compositionally biased region" description="Basic residues" evidence="14">
    <location>
        <begin position="827"/>
        <end position="838"/>
    </location>
</feature>
<keyword evidence="17" id="KW-1185">Reference proteome</keyword>
<feature type="compositionally biased region" description="Pro residues" evidence="14">
    <location>
        <begin position="1869"/>
        <end position="1884"/>
    </location>
</feature>
<feature type="region of interest" description="Disordered" evidence="14">
    <location>
        <begin position="1363"/>
        <end position="1463"/>
    </location>
</feature>
<evidence type="ECO:0000313" key="17">
    <source>
        <dbReference type="Proteomes" id="UP001164746"/>
    </source>
</evidence>
<feature type="region of interest" description="Disordered" evidence="14">
    <location>
        <begin position="1315"/>
        <end position="1347"/>
    </location>
</feature>
<dbReference type="Proteomes" id="UP001164746">
    <property type="component" value="Chromosome 14"/>
</dbReference>
<evidence type="ECO:0000256" key="1">
    <source>
        <dbReference type="ARBA" id="ARBA00004123"/>
    </source>
</evidence>
<reference evidence="16" key="1">
    <citation type="submission" date="2022-11" db="EMBL/GenBank/DDBJ databases">
        <title>Centuries of genome instability and evolution in soft-shell clam transmissible cancer (bioRxiv).</title>
        <authorList>
            <person name="Hart S.F.M."/>
            <person name="Yonemitsu M.A."/>
            <person name="Giersch R.M."/>
            <person name="Beal B.F."/>
            <person name="Arriagada G."/>
            <person name="Davis B.W."/>
            <person name="Ostrander E.A."/>
            <person name="Goff S.P."/>
            <person name="Metzger M.J."/>
        </authorList>
    </citation>
    <scope>NUCLEOTIDE SEQUENCE</scope>
    <source>
        <strain evidence="16">MELC-2E11</strain>
        <tissue evidence="16">Siphon/mantle</tissue>
    </source>
</reference>
<protein>
    <recommendedName>
        <fullName evidence="11">Protein artemis</fullName>
    </recommendedName>
    <alternativeName>
        <fullName evidence="12">DNA cross-link repair 1C protein</fullName>
    </alternativeName>
</protein>
<feature type="region of interest" description="Disordered" evidence="14">
    <location>
        <begin position="411"/>
        <end position="474"/>
    </location>
</feature>
<comment type="similarity">
    <text evidence="2">Belongs to the DNA repair metallo-beta-lactamase (DRMBL) family.</text>
</comment>
<keyword evidence="6" id="KW-0378">Hydrolase</keyword>
<keyword evidence="7" id="KW-0269">Exonuclease</keyword>
<feature type="compositionally biased region" description="Basic and acidic residues" evidence="14">
    <location>
        <begin position="420"/>
        <end position="453"/>
    </location>
</feature>
<feature type="compositionally biased region" description="Basic and acidic residues" evidence="14">
    <location>
        <begin position="1753"/>
        <end position="1813"/>
    </location>
</feature>
<feature type="compositionally biased region" description="Polar residues" evidence="14">
    <location>
        <begin position="279"/>
        <end position="296"/>
    </location>
</feature>
<evidence type="ECO:0000256" key="7">
    <source>
        <dbReference type="ARBA" id="ARBA00022839"/>
    </source>
</evidence>
<feature type="compositionally biased region" description="Basic residues" evidence="14">
    <location>
        <begin position="219"/>
        <end position="230"/>
    </location>
</feature>
<dbReference type="Gene3D" id="3.60.15.10">
    <property type="entry name" value="Ribonuclease Z/Hydroxyacylglutathione hydrolase-like"/>
    <property type="match status" value="1"/>
</dbReference>
<keyword evidence="5" id="KW-0227">DNA damage</keyword>
<feature type="non-terminal residue" evidence="16">
    <location>
        <position position="1"/>
    </location>
</feature>
<evidence type="ECO:0000256" key="11">
    <source>
        <dbReference type="ARBA" id="ARBA00039759"/>
    </source>
</evidence>
<keyword evidence="8" id="KW-0233">DNA recombination</keyword>
<feature type="compositionally biased region" description="Polar residues" evidence="14">
    <location>
        <begin position="1450"/>
        <end position="1463"/>
    </location>
</feature>
<evidence type="ECO:0000256" key="14">
    <source>
        <dbReference type="SAM" id="MobiDB-lite"/>
    </source>
</evidence>
<feature type="compositionally biased region" description="Basic residues" evidence="14">
    <location>
        <begin position="265"/>
        <end position="274"/>
    </location>
</feature>
<feature type="compositionally biased region" description="Polar residues" evidence="14">
    <location>
        <begin position="349"/>
        <end position="360"/>
    </location>
</feature>
<evidence type="ECO:0000256" key="12">
    <source>
        <dbReference type="ARBA" id="ARBA00042677"/>
    </source>
</evidence>
<evidence type="ECO:0000256" key="8">
    <source>
        <dbReference type="ARBA" id="ARBA00023172"/>
    </source>
</evidence>
<feature type="region of interest" description="Disordered" evidence="14">
    <location>
        <begin position="1506"/>
        <end position="1550"/>
    </location>
</feature>
<gene>
    <name evidence="16" type="ORF">MAR_012453</name>
</gene>
<evidence type="ECO:0000256" key="3">
    <source>
        <dbReference type="ARBA" id="ARBA00022722"/>
    </source>
</evidence>
<feature type="compositionally biased region" description="Low complexity" evidence="14">
    <location>
        <begin position="1412"/>
        <end position="1421"/>
    </location>
</feature>
<evidence type="ECO:0000256" key="5">
    <source>
        <dbReference type="ARBA" id="ARBA00022763"/>
    </source>
</evidence>
<keyword evidence="3" id="KW-0540">Nuclease</keyword>
<accession>A0ABY7G0K4</accession>
<feature type="compositionally biased region" description="Basic and acidic residues" evidence="14">
    <location>
        <begin position="1329"/>
        <end position="1343"/>
    </location>
</feature>
<dbReference type="EMBL" id="CP111025">
    <property type="protein sequence ID" value="WAR26749.1"/>
    <property type="molecule type" value="Genomic_DNA"/>
</dbReference>
<feature type="compositionally biased region" description="Basic and acidic residues" evidence="14">
    <location>
        <begin position="839"/>
        <end position="878"/>
    </location>
</feature>
<feature type="compositionally biased region" description="Basic residues" evidence="14">
    <location>
        <begin position="1366"/>
        <end position="1378"/>
    </location>
</feature>
<feature type="compositionally biased region" description="Basic residues" evidence="14">
    <location>
        <begin position="1385"/>
        <end position="1404"/>
    </location>
</feature>
<keyword evidence="9" id="KW-0234">DNA repair</keyword>
<dbReference type="InterPro" id="IPR011084">
    <property type="entry name" value="DRMBL"/>
</dbReference>
<feature type="compositionally biased region" description="Low complexity" evidence="14">
    <location>
        <begin position="928"/>
        <end position="954"/>
    </location>
</feature>
<feature type="compositionally biased region" description="Polar residues" evidence="14">
    <location>
        <begin position="1506"/>
        <end position="1515"/>
    </location>
</feature>
<feature type="compositionally biased region" description="Polar residues" evidence="14">
    <location>
        <begin position="1525"/>
        <end position="1550"/>
    </location>
</feature>
<dbReference type="Gene3D" id="3.40.50.12650">
    <property type="match status" value="1"/>
</dbReference>
<dbReference type="Pfam" id="PF07522">
    <property type="entry name" value="DRMBL"/>
    <property type="match status" value="1"/>
</dbReference>
<feature type="compositionally biased region" description="Low complexity" evidence="14">
    <location>
        <begin position="250"/>
        <end position="261"/>
    </location>
</feature>
<feature type="domain" description="DNA repair metallo-beta-lactamase" evidence="15">
    <location>
        <begin position="91"/>
        <end position="188"/>
    </location>
</feature>
<feature type="compositionally biased region" description="Acidic residues" evidence="14">
    <location>
        <begin position="909"/>
        <end position="920"/>
    </location>
</feature>
<feature type="compositionally biased region" description="Basic and acidic residues" evidence="14">
    <location>
        <begin position="1836"/>
        <end position="1847"/>
    </location>
</feature>
<sequence>VKKIKSLYIDTTFCTPDTLHIPSRHHCIDAVYELVREWTLLSPQHVVYIYLRAQYGHEPLLNAVAARLNKKVHVSGHKFEVYENIIEFVGNFTNKGRGTQIHACDKNCTVEVDGSIISCKDQHDPDKVLVILPTTMYFTQYQHITLDKMIKKMGDNFYRACYSFHSSYTEVKDLLSYLKPDAVFSNVKTPADATLAENSESADVDVAMETKELGTLKTVGRKAAQKRKTRVSTSESESLDFGTPVKQTRQSLSQPESPSPSVTARRGKGRGRGRGKAESQGTVATRRSTRSEVPSWSVGSFLAAVSSSSEDDTTAHRVCVLDDDEQGDEDFEDVSQNTMSEAIAEKTTETQSSDSANGASPNIAVERIETDDSIKVNLGKAEPDSDATGQKIEETVKDDQILEIEQNIKEHVASSSNEEITERTQKQKKKCDGKNEDGYENRETTEHGLDKPSEVNATGASGKSKTNDVLSDKKAETLEQMNEYSCDLFTDENHSIANNSEHKVKDTLVITAVSDYDNGNMKPNEGNNSGKIEIQNSSESSTQELTPNLTLHCSETSAITISSGVSTLSQKINSPGQLEDDNAIIINIESDSQDSVDGIDKNESDNINKEVTVVNVVTEAESREKDDASNKKEVARISKKIESNDVPTGIVEVKEAAESLTVTIDVRPDQDGGNALNVDLENSKDNGVELVNLEKDESTVPLEVSLQESTSDDLKHKVDDVANEKEIKENLKEKEIKEEKQDDDAVIEIVDLTGDDFGVDRHAINTPLSGKKPIKISFGKSKDQIMKAKQAKETNKKIVVEEVIESSDSDTEWLSCSRGKETDAKKPSLKRTRRKDKHYYKEKQHSKKSEQMEETAKVLTEEEVRKQKEIEELKEIERQAVGFMLETDSESDIESSDPESPPSQALYDDYVELSSGDDSEKDGGVGGNSNSRNGRSGLDRSGTSGDHGSNNGTNSGDGGWLNTKRCGGNQTRNSENYVENVHVSEVSPNTSENVDEGLQDTDVALMAGLIEPCYDASSVMESTINEKTQFKENINKQPEDTNVVNDNAETIQNETIASPLNDFKQSHDENVNEEISTSAHSEFEEINTVSIPGFGDIPESDIVQENIEIENMVEDNSLCESLVQHTGEISRNGKDALSESENTQNAVVHGDEVNLIPNIDKAKTDEKVTEEDNQNVAAVIDDENITDKETVLETIENKKETSPLVSKINEARESSDVVEVDACDDKQQEKQSKTGKKWSSLQMVKQIEKQNIIEKECSSIDKILEDQSCFDPSQPLPPGMEELPPLVSKNAQKSNAIEQFHDSFFNFKKIEKKNAAMAAQENNPVDDDNGNKEAKDAEQWERNVDEDDDVIVVEMDLDIGNESERSRKKKINRSRSKSRSSYSRSRSRSRGKYRRRYSRSRSRNRYRDRSGSESSSEMGISRTRRSRREQTKSGEYNKQSRSGNEERYQRTSTDISDKPNWSSIYRGHFCKKRKLYINKINSKHKSLQRYGKYSKTFQSDYEYQNTNKNQTNTAPGLNRFPPKQNRAQRPSESTYNQHQFGPTPQDNIQQNESPLSIQYYMQHPPPSGNPLPNHESVSQGMYSEQQNRPFPASSNITAPANFDISKLKATILSLTGLASSSASAASAVPIATSEKFTKETWGLNKAEKVNPAAKTNIFNKFKCSFRPLEAGQEGMVEDMKESNYITKTSTLFTGPLVSPVVTEAHTVAGAINVSGLTESLPQLINQLQSVQKLIENVKQGESHTPRSQTYGDRPYDQRDPHYEDRAYDRREPYFGREYHHGPEIERFEGIRRDRPHYPPDPYERSRRPEEYDRPQPYGEPRSYGQSREYDTFGPEPRLRDHNSRYPESDPYYADRYPPESAVPDRYNPIAPPFGPGNPPPPTRPLPLRDDPYAPSRPLPLRGDPYPPPPRRGDPGYSQHYGVGERDPYYR</sequence>
<feature type="coiled-coil region" evidence="13">
    <location>
        <begin position="714"/>
        <end position="742"/>
    </location>
</feature>
<feature type="region of interest" description="Disordered" evidence="14">
    <location>
        <begin position="343"/>
        <end position="391"/>
    </location>
</feature>
<feature type="compositionally biased region" description="Acidic residues" evidence="14">
    <location>
        <begin position="887"/>
        <end position="897"/>
    </location>
</feature>
<evidence type="ECO:0000259" key="15">
    <source>
        <dbReference type="Pfam" id="PF07522"/>
    </source>
</evidence>
<feature type="compositionally biased region" description="Polar residues" evidence="14">
    <location>
        <begin position="455"/>
        <end position="469"/>
    </location>
</feature>
<feature type="region of interest" description="Disordered" evidence="14">
    <location>
        <begin position="218"/>
        <end position="296"/>
    </location>
</feature>
<evidence type="ECO:0000256" key="10">
    <source>
        <dbReference type="ARBA" id="ARBA00023242"/>
    </source>
</evidence>
<feature type="compositionally biased region" description="Polar residues" evidence="14">
    <location>
        <begin position="525"/>
        <end position="544"/>
    </location>
</feature>
<keyword evidence="4" id="KW-0255">Endonuclease</keyword>
<evidence type="ECO:0000256" key="9">
    <source>
        <dbReference type="ARBA" id="ARBA00023204"/>
    </source>
</evidence>
<dbReference type="InterPro" id="IPR036866">
    <property type="entry name" value="RibonucZ/Hydroxyglut_hydro"/>
</dbReference>
<name>A0ABY7G0K4_MYAAR</name>
<keyword evidence="13" id="KW-0175">Coiled coil</keyword>
<keyword evidence="10" id="KW-0539">Nucleus</keyword>
<feature type="region of interest" description="Disordered" evidence="14">
    <location>
        <begin position="519"/>
        <end position="544"/>
    </location>
</feature>
<feature type="region of interest" description="Disordered" evidence="14">
    <location>
        <begin position="1737"/>
        <end position="1930"/>
    </location>
</feature>